<proteinExistence type="predicted"/>
<gene>
    <name evidence="2" type="ORF">PMAYCL1PPCAC_08270</name>
</gene>
<sequence length="83" mass="9578">QILLSIGNAICISLIILSWALFARDCDDASVIMKEREIQWLIRRGGTIFMFGRSGNAQYFQYVFFTIFSQIITLVKEIRKVTV</sequence>
<keyword evidence="3" id="KW-1185">Reference proteome</keyword>
<reference evidence="3" key="1">
    <citation type="submission" date="2022-10" db="EMBL/GenBank/DDBJ databases">
        <title>Genome assembly of Pristionchus species.</title>
        <authorList>
            <person name="Yoshida K."/>
            <person name="Sommer R.J."/>
        </authorList>
    </citation>
    <scope>NUCLEOTIDE SEQUENCE [LARGE SCALE GENOMIC DNA]</scope>
    <source>
        <strain evidence="3">RS5460</strain>
    </source>
</reference>
<feature type="non-terminal residue" evidence="2">
    <location>
        <position position="1"/>
    </location>
</feature>
<protein>
    <recommendedName>
        <fullName evidence="4">G protein-coupled receptor</fullName>
    </recommendedName>
</protein>
<evidence type="ECO:0000313" key="2">
    <source>
        <dbReference type="EMBL" id="GMR38075.1"/>
    </source>
</evidence>
<organism evidence="2 3">
    <name type="scientific">Pristionchus mayeri</name>
    <dbReference type="NCBI Taxonomy" id="1317129"/>
    <lineage>
        <taxon>Eukaryota</taxon>
        <taxon>Metazoa</taxon>
        <taxon>Ecdysozoa</taxon>
        <taxon>Nematoda</taxon>
        <taxon>Chromadorea</taxon>
        <taxon>Rhabditida</taxon>
        <taxon>Rhabditina</taxon>
        <taxon>Diplogasteromorpha</taxon>
        <taxon>Diplogasteroidea</taxon>
        <taxon>Neodiplogasteridae</taxon>
        <taxon>Pristionchus</taxon>
    </lineage>
</organism>
<name>A0AAN5CBG6_9BILA</name>
<dbReference type="EMBL" id="BTRK01000002">
    <property type="protein sequence ID" value="GMR38075.1"/>
    <property type="molecule type" value="Genomic_DNA"/>
</dbReference>
<dbReference type="Proteomes" id="UP001328107">
    <property type="component" value="Unassembled WGS sequence"/>
</dbReference>
<dbReference type="AlphaFoldDB" id="A0AAN5CBG6"/>
<evidence type="ECO:0000256" key="1">
    <source>
        <dbReference type="SAM" id="Phobius"/>
    </source>
</evidence>
<evidence type="ECO:0008006" key="4">
    <source>
        <dbReference type="Google" id="ProtNLM"/>
    </source>
</evidence>
<keyword evidence="1" id="KW-0812">Transmembrane</keyword>
<accession>A0AAN5CBG6</accession>
<feature type="transmembrane region" description="Helical" evidence="1">
    <location>
        <begin position="6"/>
        <end position="23"/>
    </location>
</feature>
<keyword evidence="1" id="KW-0472">Membrane</keyword>
<keyword evidence="1" id="KW-1133">Transmembrane helix</keyword>
<evidence type="ECO:0000313" key="3">
    <source>
        <dbReference type="Proteomes" id="UP001328107"/>
    </source>
</evidence>
<comment type="caution">
    <text evidence="2">The sequence shown here is derived from an EMBL/GenBank/DDBJ whole genome shotgun (WGS) entry which is preliminary data.</text>
</comment>